<reference evidence="2" key="1">
    <citation type="submission" date="2019-03" db="EMBL/GenBank/DDBJ databases">
        <title>WGS assembly of Setaria viridis.</title>
        <authorList>
            <person name="Huang P."/>
            <person name="Jenkins J."/>
            <person name="Grimwood J."/>
            <person name="Barry K."/>
            <person name="Healey A."/>
            <person name="Mamidi S."/>
            <person name="Sreedasyam A."/>
            <person name="Shu S."/>
            <person name="Feldman M."/>
            <person name="Wu J."/>
            <person name="Yu Y."/>
            <person name="Chen C."/>
            <person name="Johnson J."/>
            <person name="Rokhsar D."/>
            <person name="Baxter I."/>
            <person name="Schmutz J."/>
            <person name="Brutnell T."/>
            <person name="Kellogg E."/>
        </authorList>
    </citation>
    <scope>NUCLEOTIDE SEQUENCE [LARGE SCALE GENOMIC DNA]</scope>
</reference>
<proteinExistence type="predicted"/>
<keyword evidence="3" id="KW-1185">Reference proteome</keyword>
<dbReference type="Gramene" id="TKW21778">
    <property type="protein sequence ID" value="TKW21778"/>
    <property type="gene ID" value="SEVIR_4G143401v2"/>
</dbReference>
<dbReference type="Proteomes" id="UP000298652">
    <property type="component" value="Chromosome 4"/>
</dbReference>
<keyword evidence="1" id="KW-0732">Signal</keyword>
<feature type="signal peptide" evidence="1">
    <location>
        <begin position="1"/>
        <end position="22"/>
    </location>
</feature>
<evidence type="ECO:0000313" key="2">
    <source>
        <dbReference type="EMBL" id="TKW21778.1"/>
    </source>
</evidence>
<sequence length="68" mass="7253">MKRAGINIFFVVSITGSWQVAALREVGGVHAPRTAFTRIGMLGDCSFNYCLKGSGRTSGLIYGASNIK</sequence>
<name>A0A4U6UYK8_SETVI</name>
<gene>
    <name evidence="2" type="ORF">SEVIR_4G143401v2</name>
</gene>
<evidence type="ECO:0000256" key="1">
    <source>
        <dbReference type="SAM" id="SignalP"/>
    </source>
</evidence>
<accession>A0A4U6UYK8</accession>
<evidence type="ECO:0000313" key="3">
    <source>
        <dbReference type="Proteomes" id="UP000298652"/>
    </source>
</evidence>
<feature type="chain" id="PRO_5020827767" evidence="1">
    <location>
        <begin position="23"/>
        <end position="68"/>
    </location>
</feature>
<organism evidence="2 3">
    <name type="scientific">Setaria viridis</name>
    <name type="common">Green bristlegrass</name>
    <name type="synonym">Setaria italica subsp. viridis</name>
    <dbReference type="NCBI Taxonomy" id="4556"/>
    <lineage>
        <taxon>Eukaryota</taxon>
        <taxon>Viridiplantae</taxon>
        <taxon>Streptophyta</taxon>
        <taxon>Embryophyta</taxon>
        <taxon>Tracheophyta</taxon>
        <taxon>Spermatophyta</taxon>
        <taxon>Magnoliopsida</taxon>
        <taxon>Liliopsida</taxon>
        <taxon>Poales</taxon>
        <taxon>Poaceae</taxon>
        <taxon>PACMAD clade</taxon>
        <taxon>Panicoideae</taxon>
        <taxon>Panicodae</taxon>
        <taxon>Paniceae</taxon>
        <taxon>Cenchrinae</taxon>
        <taxon>Setaria</taxon>
    </lineage>
</organism>
<protein>
    <submittedName>
        <fullName evidence="2">Uncharacterized protein</fullName>
    </submittedName>
</protein>
<dbReference type="AlphaFoldDB" id="A0A4U6UYK8"/>
<dbReference type="EMBL" id="CM016555">
    <property type="protein sequence ID" value="TKW21778.1"/>
    <property type="molecule type" value="Genomic_DNA"/>
</dbReference>